<dbReference type="PANTHER" id="PTHR33281">
    <property type="entry name" value="UPF0187 PROTEIN YNEE"/>
    <property type="match status" value="1"/>
</dbReference>
<evidence type="ECO:0000256" key="6">
    <source>
        <dbReference type="ARBA" id="ARBA00023065"/>
    </source>
</evidence>
<keyword evidence="3" id="KW-1003">Cell membrane</keyword>
<dbReference type="OrthoDB" id="1368at2759"/>
<keyword evidence="5" id="KW-1133">Transmembrane helix</keyword>
<comment type="subcellular location">
    <subcellularLocation>
        <location evidence="1">Cell membrane</location>
        <topology evidence="1">Multi-pass membrane protein</topology>
    </subcellularLocation>
</comment>
<keyword evidence="4" id="KW-0812">Transmembrane</keyword>
<keyword evidence="6" id="KW-0406">Ion transport</keyword>
<reference evidence="8 9" key="1">
    <citation type="journal article" date="2018" name="Front. Microbiol.">
        <title>Prospects for Fungal Bioremediation of Acidic Radioactive Waste Sites: Characterization and Genome Sequence of Rhodotorula taiwanensis MD1149.</title>
        <authorList>
            <person name="Tkavc R."/>
            <person name="Matrosova V.Y."/>
            <person name="Grichenko O.E."/>
            <person name="Gostincar C."/>
            <person name="Volpe R.P."/>
            <person name="Klimenkova P."/>
            <person name="Gaidamakova E.K."/>
            <person name="Zhou C.E."/>
            <person name="Stewart B.J."/>
            <person name="Lyman M.G."/>
            <person name="Malfatti S.A."/>
            <person name="Rubinfeld B."/>
            <person name="Courtot M."/>
            <person name="Singh J."/>
            <person name="Dalgard C.L."/>
            <person name="Hamilton T."/>
            <person name="Frey K.G."/>
            <person name="Gunde-Cimerman N."/>
            <person name="Dugan L."/>
            <person name="Daly M.J."/>
        </authorList>
    </citation>
    <scope>NUCLEOTIDE SEQUENCE [LARGE SCALE GENOMIC DNA]</scope>
    <source>
        <strain evidence="8 9">MD1149</strain>
    </source>
</reference>
<dbReference type="EMBL" id="PJQD01000097">
    <property type="protein sequence ID" value="POY70859.1"/>
    <property type="molecule type" value="Genomic_DNA"/>
</dbReference>
<name>A0A2S5B250_9BASI</name>
<evidence type="ECO:0000256" key="2">
    <source>
        <dbReference type="ARBA" id="ARBA00022448"/>
    </source>
</evidence>
<dbReference type="Pfam" id="PF25539">
    <property type="entry name" value="Bestrophin_2"/>
    <property type="match status" value="1"/>
</dbReference>
<evidence type="ECO:0000256" key="4">
    <source>
        <dbReference type="ARBA" id="ARBA00022692"/>
    </source>
</evidence>
<organism evidence="8 9">
    <name type="scientific">Rhodotorula taiwanensis</name>
    <dbReference type="NCBI Taxonomy" id="741276"/>
    <lineage>
        <taxon>Eukaryota</taxon>
        <taxon>Fungi</taxon>
        <taxon>Dikarya</taxon>
        <taxon>Basidiomycota</taxon>
        <taxon>Pucciniomycotina</taxon>
        <taxon>Microbotryomycetes</taxon>
        <taxon>Sporidiobolales</taxon>
        <taxon>Sporidiobolaceae</taxon>
        <taxon>Rhodotorula</taxon>
    </lineage>
</organism>
<evidence type="ECO:0000256" key="5">
    <source>
        <dbReference type="ARBA" id="ARBA00022989"/>
    </source>
</evidence>
<keyword evidence="7" id="KW-0472">Membrane</keyword>
<evidence type="ECO:0000256" key="7">
    <source>
        <dbReference type="ARBA" id="ARBA00023136"/>
    </source>
</evidence>
<dbReference type="PANTHER" id="PTHR33281:SF19">
    <property type="entry name" value="VOLTAGE-DEPENDENT ANION CHANNEL-FORMING PROTEIN YNEE"/>
    <property type="match status" value="1"/>
</dbReference>
<accession>A0A2S5B250</accession>
<evidence type="ECO:0000313" key="8">
    <source>
        <dbReference type="EMBL" id="POY70859.1"/>
    </source>
</evidence>
<dbReference type="STRING" id="741276.A0A2S5B250"/>
<dbReference type="GO" id="GO:0005886">
    <property type="term" value="C:plasma membrane"/>
    <property type="evidence" value="ECO:0007669"/>
    <property type="project" value="UniProtKB-SubCell"/>
</dbReference>
<comment type="caution">
    <text evidence="8">The sequence shown here is derived from an EMBL/GenBank/DDBJ whole genome shotgun (WGS) entry which is preliminary data.</text>
</comment>
<dbReference type="GO" id="GO:0005254">
    <property type="term" value="F:chloride channel activity"/>
    <property type="evidence" value="ECO:0007669"/>
    <property type="project" value="InterPro"/>
</dbReference>
<evidence type="ECO:0000256" key="1">
    <source>
        <dbReference type="ARBA" id="ARBA00004651"/>
    </source>
</evidence>
<dbReference type="Proteomes" id="UP000237144">
    <property type="component" value="Unassembled WGS sequence"/>
</dbReference>
<evidence type="ECO:0000256" key="3">
    <source>
        <dbReference type="ARBA" id="ARBA00022475"/>
    </source>
</evidence>
<evidence type="ECO:0008006" key="10">
    <source>
        <dbReference type="Google" id="ProtNLM"/>
    </source>
</evidence>
<gene>
    <name evidence="8" type="ORF">BMF94_6273</name>
</gene>
<keyword evidence="9" id="KW-1185">Reference proteome</keyword>
<dbReference type="AlphaFoldDB" id="A0A2S5B250"/>
<protein>
    <recommendedName>
        <fullName evidence="10">Bestrophin</fullName>
    </recommendedName>
</protein>
<keyword evidence="2" id="KW-0813">Transport</keyword>
<sequence length="319" mass="35384">MSTFSSAGSTVLEKNASGLGLSTSSDETKSDVHVCSGEHKYKTEEIHLAPGYCPPERSVYDYAPVLLVFRPLLRRVWHEKKQNRQAVSSNIPLEIQLYLSSYLATCIKRATIPATVVSPAFAALNQLADSLATMERVLTTPLPFSYSVHLRATAFFYLLLLPFQVYSSLGWLTIPAQFIAASVFWGFLELSRQVEMPFGYDDSDLDLDKYCSLIASELQAIAAHSPPSPDTFAFAATNTPFAPFDKRSAPEILVDFSQTHGGTQQSAVRGVPGMRRFLARHYHELEERTKRCAMPDRGKGRKSAWAAAHEKQTVKVCVV</sequence>
<dbReference type="InterPro" id="IPR044669">
    <property type="entry name" value="YneE/VCCN1/2-like"/>
</dbReference>
<evidence type="ECO:0000313" key="9">
    <source>
        <dbReference type="Proteomes" id="UP000237144"/>
    </source>
</evidence>
<proteinExistence type="predicted"/>